<evidence type="ECO:0000256" key="1">
    <source>
        <dbReference type="SAM" id="MobiDB-lite"/>
    </source>
</evidence>
<sequence>MSHPLSATSHVQLPRHDSMSVVSSELYDVPVLVGGGKTEKSASLYPVLFSLLILESAPGVYLPQSHRRDTCLQAVAAHVTGDEPLPDLQSRVSRREPNIAENDRRIPQPTTTAPSPKLHILLKTPTREPVILHCHEARQELKRKPCPAKLDG</sequence>
<reference evidence="3" key="1">
    <citation type="journal article" date="2017" name="Nat. Ecol. Evol.">
        <title>Genome expansion and lineage-specific genetic innovations in the forest pathogenic fungi Armillaria.</title>
        <authorList>
            <person name="Sipos G."/>
            <person name="Prasanna A.N."/>
            <person name="Walter M.C."/>
            <person name="O'Connor E."/>
            <person name="Balint B."/>
            <person name="Krizsan K."/>
            <person name="Kiss B."/>
            <person name="Hess J."/>
            <person name="Varga T."/>
            <person name="Slot J."/>
            <person name="Riley R."/>
            <person name="Boka B."/>
            <person name="Rigling D."/>
            <person name="Barry K."/>
            <person name="Lee J."/>
            <person name="Mihaltcheva S."/>
            <person name="LaButti K."/>
            <person name="Lipzen A."/>
            <person name="Waldron R."/>
            <person name="Moloney N.M."/>
            <person name="Sperisen C."/>
            <person name="Kredics L."/>
            <person name="Vagvoelgyi C."/>
            <person name="Patrignani A."/>
            <person name="Fitzpatrick D."/>
            <person name="Nagy I."/>
            <person name="Doyle S."/>
            <person name="Anderson J.B."/>
            <person name="Grigoriev I.V."/>
            <person name="Gueldener U."/>
            <person name="Muensterkoetter M."/>
            <person name="Nagy L.G."/>
        </authorList>
    </citation>
    <scope>NUCLEOTIDE SEQUENCE [LARGE SCALE GENOMIC DNA]</scope>
    <source>
        <strain evidence="3">C18/9</strain>
    </source>
</reference>
<gene>
    <name evidence="2" type="ORF">ARMOST_15543</name>
</gene>
<keyword evidence="3" id="KW-1185">Reference proteome</keyword>
<evidence type="ECO:0000313" key="3">
    <source>
        <dbReference type="Proteomes" id="UP000219338"/>
    </source>
</evidence>
<evidence type="ECO:0000313" key="2">
    <source>
        <dbReference type="EMBL" id="SJL12122.1"/>
    </source>
</evidence>
<organism evidence="2 3">
    <name type="scientific">Armillaria ostoyae</name>
    <name type="common">Armillaria root rot fungus</name>
    <dbReference type="NCBI Taxonomy" id="47428"/>
    <lineage>
        <taxon>Eukaryota</taxon>
        <taxon>Fungi</taxon>
        <taxon>Dikarya</taxon>
        <taxon>Basidiomycota</taxon>
        <taxon>Agaricomycotina</taxon>
        <taxon>Agaricomycetes</taxon>
        <taxon>Agaricomycetidae</taxon>
        <taxon>Agaricales</taxon>
        <taxon>Marasmiineae</taxon>
        <taxon>Physalacriaceae</taxon>
        <taxon>Armillaria</taxon>
    </lineage>
</organism>
<name>A0A284RTS8_ARMOS</name>
<accession>A0A284RTS8</accession>
<feature type="compositionally biased region" description="Basic and acidic residues" evidence="1">
    <location>
        <begin position="93"/>
        <end position="106"/>
    </location>
</feature>
<dbReference type="Proteomes" id="UP000219338">
    <property type="component" value="Unassembled WGS sequence"/>
</dbReference>
<feature type="region of interest" description="Disordered" evidence="1">
    <location>
        <begin position="83"/>
        <end position="116"/>
    </location>
</feature>
<protein>
    <submittedName>
        <fullName evidence="2">Uncharacterized protein</fullName>
    </submittedName>
</protein>
<dbReference type="AlphaFoldDB" id="A0A284RTS8"/>
<proteinExistence type="predicted"/>
<dbReference type="EMBL" id="FUEG01000016">
    <property type="protein sequence ID" value="SJL12122.1"/>
    <property type="molecule type" value="Genomic_DNA"/>
</dbReference>